<feature type="transmembrane region" description="Helical" evidence="5">
    <location>
        <begin position="131"/>
        <end position="154"/>
    </location>
</feature>
<dbReference type="PANTHER" id="PTHR22950:SF652">
    <property type="entry name" value="TRANSMEMBRANE AMINO ACID TRANSPORTER FAMILY PROTEIN"/>
    <property type="match status" value="1"/>
</dbReference>
<evidence type="ECO:0000256" key="6">
    <source>
        <dbReference type="SAM" id="SignalP"/>
    </source>
</evidence>
<evidence type="ECO:0000313" key="9">
    <source>
        <dbReference type="Proteomes" id="UP000291116"/>
    </source>
</evidence>
<feature type="domain" description="Amino acid transporter transmembrane" evidence="7">
    <location>
        <begin position="92"/>
        <end position="464"/>
    </location>
</feature>
<evidence type="ECO:0000256" key="2">
    <source>
        <dbReference type="ARBA" id="ARBA00022692"/>
    </source>
</evidence>
<keyword evidence="9" id="KW-1185">Reference proteome</keyword>
<dbReference type="InterPro" id="IPR013057">
    <property type="entry name" value="AA_transpt_TM"/>
</dbReference>
<keyword evidence="4 5" id="KW-0472">Membrane</keyword>
<feature type="signal peptide" evidence="6">
    <location>
        <begin position="1"/>
        <end position="19"/>
    </location>
</feature>
<name>A0A448ZEV0_9STRA</name>
<feature type="transmembrane region" description="Helical" evidence="5">
    <location>
        <begin position="207"/>
        <end position="230"/>
    </location>
</feature>
<evidence type="ECO:0000256" key="4">
    <source>
        <dbReference type="ARBA" id="ARBA00023136"/>
    </source>
</evidence>
<proteinExistence type="predicted"/>
<sequence>MNLRFAALLLSASLPLASPFSTPSVPLSSSQTNTLLRSPLPFASPTDISTVSPKTTLVRNNIGNHNKPLNRHVLHMASDAAAVSTEDAGNEGASVTQLIFNLVKGIVGAGVLSLPAGIAAFANAPGGVIPAVSLIAIIGSLSAYGFALIGRCCAYTNTKSYRDAWSATVSKSSSWLPASAVTFKTVAACLSYSMILGDTFVSLLSTIGIASTKVPVTLGLTGVCLLPLCLMKNLSSLAPFSLVGSLGMIYTALAMVVRYLGKAYSATGAFGADNAVALRPKFGTVGAQGAFTPSAAIFISMLSTAFMAHFNAPKFYNELKDKTLPKYYKVVSTSFAISISLFALVASVGFLTFGASSNGLILNNYSTRDSLMNLSRIAVAVSLVFSYPLAFVGARDGVSDLLKIKGTEKTQNVLTVALLSAITGIALVLPDVSFVMALAGATLGNGLIYIFPALMYRGAIKKKPDATKGEKREVKFALGSAAAGIVMGILGTKMALGSL</sequence>
<dbReference type="OrthoDB" id="28208at2759"/>
<feature type="transmembrane region" description="Helical" evidence="5">
    <location>
        <begin position="435"/>
        <end position="456"/>
    </location>
</feature>
<accession>A0A448ZEV0</accession>
<keyword evidence="6" id="KW-0732">Signal</keyword>
<dbReference type="Proteomes" id="UP000291116">
    <property type="component" value="Unassembled WGS sequence"/>
</dbReference>
<feature type="transmembrane region" description="Helical" evidence="5">
    <location>
        <begin position="373"/>
        <end position="392"/>
    </location>
</feature>
<reference evidence="8 9" key="1">
    <citation type="submission" date="2019-01" db="EMBL/GenBank/DDBJ databases">
        <authorList>
            <person name="Ferrante I. M."/>
        </authorList>
    </citation>
    <scope>NUCLEOTIDE SEQUENCE [LARGE SCALE GENOMIC DNA]</scope>
    <source>
        <strain evidence="8 9">B856</strain>
    </source>
</reference>
<feature type="transmembrane region" description="Helical" evidence="5">
    <location>
        <begin position="175"/>
        <end position="195"/>
    </location>
</feature>
<evidence type="ECO:0000256" key="1">
    <source>
        <dbReference type="ARBA" id="ARBA00004141"/>
    </source>
</evidence>
<feature type="transmembrane region" description="Helical" evidence="5">
    <location>
        <begin position="476"/>
        <end position="496"/>
    </location>
</feature>
<evidence type="ECO:0000313" key="8">
    <source>
        <dbReference type="EMBL" id="VEU40587.1"/>
    </source>
</evidence>
<dbReference type="GO" id="GO:0015179">
    <property type="term" value="F:L-amino acid transmembrane transporter activity"/>
    <property type="evidence" value="ECO:0007669"/>
    <property type="project" value="TreeGrafter"/>
</dbReference>
<feature type="transmembrane region" description="Helical" evidence="5">
    <location>
        <begin position="290"/>
        <end position="310"/>
    </location>
</feature>
<comment type="subcellular location">
    <subcellularLocation>
        <location evidence="1">Membrane</location>
        <topology evidence="1">Multi-pass membrane protein</topology>
    </subcellularLocation>
</comment>
<feature type="transmembrane region" description="Helical" evidence="5">
    <location>
        <begin position="413"/>
        <end position="429"/>
    </location>
</feature>
<feature type="transmembrane region" description="Helical" evidence="5">
    <location>
        <begin position="237"/>
        <end position="260"/>
    </location>
</feature>
<organism evidence="8 9">
    <name type="scientific">Pseudo-nitzschia multistriata</name>
    <dbReference type="NCBI Taxonomy" id="183589"/>
    <lineage>
        <taxon>Eukaryota</taxon>
        <taxon>Sar</taxon>
        <taxon>Stramenopiles</taxon>
        <taxon>Ochrophyta</taxon>
        <taxon>Bacillariophyta</taxon>
        <taxon>Bacillariophyceae</taxon>
        <taxon>Bacillariophycidae</taxon>
        <taxon>Bacillariales</taxon>
        <taxon>Bacillariaceae</taxon>
        <taxon>Pseudo-nitzschia</taxon>
    </lineage>
</organism>
<evidence type="ECO:0000256" key="5">
    <source>
        <dbReference type="SAM" id="Phobius"/>
    </source>
</evidence>
<dbReference type="AlphaFoldDB" id="A0A448ZEV0"/>
<dbReference type="GO" id="GO:0016020">
    <property type="term" value="C:membrane"/>
    <property type="evidence" value="ECO:0007669"/>
    <property type="project" value="UniProtKB-SubCell"/>
</dbReference>
<feature type="chain" id="PRO_5019006634" description="Amino acid transporter transmembrane domain-containing protein" evidence="6">
    <location>
        <begin position="20"/>
        <end position="499"/>
    </location>
</feature>
<protein>
    <recommendedName>
        <fullName evidence="7">Amino acid transporter transmembrane domain-containing protein</fullName>
    </recommendedName>
</protein>
<gene>
    <name evidence="8" type="ORF">PSNMU_V1.4_AUG-EV-PASAV3_0074890</name>
</gene>
<dbReference type="PANTHER" id="PTHR22950">
    <property type="entry name" value="AMINO ACID TRANSPORTER"/>
    <property type="match status" value="1"/>
</dbReference>
<dbReference type="Pfam" id="PF01490">
    <property type="entry name" value="Aa_trans"/>
    <property type="match status" value="1"/>
</dbReference>
<keyword evidence="3 5" id="KW-1133">Transmembrane helix</keyword>
<feature type="transmembrane region" description="Helical" evidence="5">
    <location>
        <begin position="330"/>
        <end position="353"/>
    </location>
</feature>
<evidence type="ECO:0000256" key="3">
    <source>
        <dbReference type="ARBA" id="ARBA00022989"/>
    </source>
</evidence>
<keyword evidence="2 5" id="KW-0812">Transmembrane</keyword>
<evidence type="ECO:0000259" key="7">
    <source>
        <dbReference type="Pfam" id="PF01490"/>
    </source>
</evidence>
<dbReference type="EMBL" id="CAACVS010000291">
    <property type="protein sequence ID" value="VEU40587.1"/>
    <property type="molecule type" value="Genomic_DNA"/>
</dbReference>